<keyword evidence="3" id="KW-1185">Reference proteome</keyword>
<sequence length="221" mass="24441">MEGQEPKKQEHVQQKHARRVHLSPGAAPSPMALLALLRGFENGTFTSRHQERLLRDTELGPRFAKLLQNCSTLTESVVKAQAGSPGVATKYLMCTIGTMCPGPYQEWRSCVMEEADTDSCRRHREDLDNCGADVAQLMMRQCLKDDTSARRTGHVTCAAASCRGAGDARGDGTHARAYTRRILSRAGAESRVSYGRRAARAGDTTRTTRRADGSHQRQRRQ</sequence>
<feature type="compositionally biased region" description="Basic and acidic residues" evidence="1">
    <location>
        <begin position="1"/>
        <end position="13"/>
    </location>
</feature>
<feature type="region of interest" description="Disordered" evidence="1">
    <location>
        <begin position="1"/>
        <end position="26"/>
    </location>
</feature>
<accession>A0A835ZD09</accession>
<feature type="region of interest" description="Disordered" evidence="1">
    <location>
        <begin position="188"/>
        <end position="221"/>
    </location>
</feature>
<evidence type="ECO:0000256" key="1">
    <source>
        <dbReference type="SAM" id="MobiDB-lite"/>
    </source>
</evidence>
<protein>
    <submittedName>
        <fullName evidence="2">Uncharacterized protein</fullName>
    </submittedName>
</protein>
<evidence type="ECO:0000313" key="3">
    <source>
        <dbReference type="Proteomes" id="UP000664859"/>
    </source>
</evidence>
<evidence type="ECO:0000313" key="2">
    <source>
        <dbReference type="EMBL" id="KAG5192152.1"/>
    </source>
</evidence>
<gene>
    <name evidence="2" type="ORF">JKP88DRAFT_352077</name>
</gene>
<dbReference type="AlphaFoldDB" id="A0A835ZD09"/>
<dbReference type="Proteomes" id="UP000664859">
    <property type="component" value="Unassembled WGS sequence"/>
</dbReference>
<reference evidence="2" key="1">
    <citation type="submission" date="2021-02" db="EMBL/GenBank/DDBJ databases">
        <title>First Annotated Genome of the Yellow-green Alga Tribonema minus.</title>
        <authorList>
            <person name="Mahan K.M."/>
        </authorList>
    </citation>
    <scope>NUCLEOTIDE SEQUENCE</scope>
    <source>
        <strain evidence="2">UTEX B ZZ1240</strain>
    </source>
</reference>
<organism evidence="2 3">
    <name type="scientific">Tribonema minus</name>
    <dbReference type="NCBI Taxonomy" id="303371"/>
    <lineage>
        <taxon>Eukaryota</taxon>
        <taxon>Sar</taxon>
        <taxon>Stramenopiles</taxon>
        <taxon>Ochrophyta</taxon>
        <taxon>PX clade</taxon>
        <taxon>Xanthophyceae</taxon>
        <taxon>Tribonematales</taxon>
        <taxon>Tribonemataceae</taxon>
        <taxon>Tribonema</taxon>
    </lineage>
</organism>
<name>A0A835ZD09_9STRA</name>
<dbReference type="EMBL" id="JAFCMP010000010">
    <property type="protein sequence ID" value="KAG5192152.1"/>
    <property type="molecule type" value="Genomic_DNA"/>
</dbReference>
<proteinExistence type="predicted"/>
<comment type="caution">
    <text evidence="2">The sequence shown here is derived from an EMBL/GenBank/DDBJ whole genome shotgun (WGS) entry which is preliminary data.</text>
</comment>